<dbReference type="OrthoDB" id="2498029at2759"/>
<evidence type="ECO:0000256" key="1">
    <source>
        <dbReference type="SAM" id="Phobius"/>
    </source>
</evidence>
<keyword evidence="1" id="KW-0812">Transmembrane</keyword>
<dbReference type="Proteomes" id="UP000692954">
    <property type="component" value="Unassembled WGS sequence"/>
</dbReference>
<keyword evidence="1" id="KW-1133">Transmembrane helix</keyword>
<dbReference type="InterPro" id="IPR051044">
    <property type="entry name" value="MAG_DAG_Lipase"/>
</dbReference>
<feature type="domain" description="Serine aminopeptidase S33" evidence="2">
    <location>
        <begin position="53"/>
        <end position="286"/>
    </location>
</feature>
<protein>
    <recommendedName>
        <fullName evidence="2">Serine aminopeptidase S33 domain-containing protein</fullName>
    </recommendedName>
</protein>
<evidence type="ECO:0000259" key="2">
    <source>
        <dbReference type="Pfam" id="PF12146"/>
    </source>
</evidence>
<dbReference type="Pfam" id="PF12146">
    <property type="entry name" value="Hydrolase_4"/>
    <property type="match status" value="1"/>
</dbReference>
<evidence type="ECO:0000313" key="3">
    <source>
        <dbReference type="EMBL" id="CAD8048712.1"/>
    </source>
</evidence>
<feature type="transmembrane region" description="Helical" evidence="1">
    <location>
        <begin position="330"/>
        <end position="348"/>
    </location>
</feature>
<proteinExistence type="predicted"/>
<dbReference type="FunFam" id="3.40.50.1820:FF:000117">
    <property type="entry name" value="Monoglyceride lipase, putative"/>
    <property type="match status" value="1"/>
</dbReference>
<sequence>MNLKESESINDFFKDDTKFIGEYNLPDYKVLRGYIPGFGQDLRLYYTKLDPPNKKASICIIHGFGEHQGRFLHVADFFAKMNFVVHLIDMRGFGFSGGPRGSQVITDLQMDVEVLIRQASKDLPLFLYGHAMGALVIISLLIRNSKLKISGVICTAPTLGFPLNRNIGPFKQFLIKNFGHYLEDLVINTNVNPTSMSKNNQHIQRIFEDRLIMPFLGVGMARSIYKTLPFIFKNGELFQFPLIIFHGKQDTQSSYEDSVKFFKLVGSKDKIIKLFDEGYHELQHDEEFQSIKLQLNEWIKIRLANSIPFGILSQPRLQNGIPMKKNKKKLLIFLLILFFIYFWIVFIKKGKFRKIQYPFVPILILYKKFIKKQLK</sequence>
<organism evidence="3 4">
    <name type="scientific">Paramecium sonneborni</name>
    <dbReference type="NCBI Taxonomy" id="65129"/>
    <lineage>
        <taxon>Eukaryota</taxon>
        <taxon>Sar</taxon>
        <taxon>Alveolata</taxon>
        <taxon>Ciliophora</taxon>
        <taxon>Intramacronucleata</taxon>
        <taxon>Oligohymenophorea</taxon>
        <taxon>Peniculida</taxon>
        <taxon>Parameciidae</taxon>
        <taxon>Paramecium</taxon>
    </lineage>
</organism>
<evidence type="ECO:0000313" key="4">
    <source>
        <dbReference type="Proteomes" id="UP000692954"/>
    </source>
</evidence>
<dbReference type="AlphaFoldDB" id="A0A8S1K6P0"/>
<gene>
    <name evidence="3" type="ORF">PSON_ATCC_30995.1.T0030384</name>
</gene>
<keyword evidence="1" id="KW-0472">Membrane</keyword>
<comment type="caution">
    <text evidence="3">The sequence shown here is derived from an EMBL/GenBank/DDBJ whole genome shotgun (WGS) entry which is preliminary data.</text>
</comment>
<reference evidence="3" key="1">
    <citation type="submission" date="2021-01" db="EMBL/GenBank/DDBJ databases">
        <authorList>
            <consortium name="Genoscope - CEA"/>
            <person name="William W."/>
        </authorList>
    </citation>
    <scope>NUCLEOTIDE SEQUENCE</scope>
</reference>
<dbReference type="PANTHER" id="PTHR11614">
    <property type="entry name" value="PHOSPHOLIPASE-RELATED"/>
    <property type="match status" value="1"/>
</dbReference>
<dbReference type="InterPro" id="IPR022742">
    <property type="entry name" value="Hydrolase_4"/>
</dbReference>
<keyword evidence="4" id="KW-1185">Reference proteome</keyword>
<dbReference type="EMBL" id="CAJJDN010000003">
    <property type="protein sequence ID" value="CAD8048712.1"/>
    <property type="molecule type" value="Genomic_DNA"/>
</dbReference>
<accession>A0A8S1K6P0</accession>
<name>A0A8S1K6P0_9CILI</name>